<gene>
    <name evidence="1" type="ORF">SAMN05216170_1898</name>
</gene>
<name>A0A1I0PKU6_9EURY</name>
<accession>A0A1I0PKU6</accession>
<reference evidence="2" key="1">
    <citation type="submission" date="2016-10" db="EMBL/GenBank/DDBJ databases">
        <authorList>
            <person name="Varghese N."/>
            <person name="Submissions S."/>
        </authorList>
    </citation>
    <scope>NUCLEOTIDE SEQUENCE [LARGE SCALE GENOMIC DNA]</scope>
    <source>
        <strain evidence="2">OGL-20</strain>
    </source>
</reference>
<dbReference type="Proteomes" id="UP000182125">
    <property type="component" value="Unassembled WGS sequence"/>
</dbReference>
<evidence type="ECO:0000313" key="2">
    <source>
        <dbReference type="Proteomes" id="UP000182125"/>
    </source>
</evidence>
<organism evidence="1 2">
    <name type="scientific">Thermococcus thioreducens</name>
    <dbReference type="NCBI Taxonomy" id="277988"/>
    <lineage>
        <taxon>Archaea</taxon>
        <taxon>Methanobacteriati</taxon>
        <taxon>Methanobacteriota</taxon>
        <taxon>Thermococci</taxon>
        <taxon>Thermococcales</taxon>
        <taxon>Thermococcaceae</taxon>
        <taxon>Thermococcus</taxon>
    </lineage>
</organism>
<sequence length="309" mass="35277">MTIMKGAKGFKFRLFIFLLIVLIVVTALGIHHWEKETISPNNQTLNLHEYNQKCKLIIHSKQPKNTSVGKWIDNKITEVTNGSEITLKDWFAVYPHINRTSPPEGWNAYLIYWPEKFNLTLPCSIGGFTMALVGRKSGESFYQAALINETFPKHETECWDGGKGRWLELPPGKAYFAVQFIPTANTTWKLTVLTPTKTWTDFRDYHIFIETPIELNATCTCPIETLVKRFETSIKAQGFEETELWTTPGENDCFKPLSVKLYRRGDEYLYVEFAQVKGLDLVRVLMVLSEDEGVVKAYAKAFSAVGDEG</sequence>
<evidence type="ECO:0000313" key="1">
    <source>
        <dbReference type="EMBL" id="SEW15047.1"/>
    </source>
</evidence>
<protein>
    <submittedName>
        <fullName evidence="1">Uncharacterized protein</fullName>
    </submittedName>
</protein>
<proteinExistence type="predicted"/>
<dbReference type="AlphaFoldDB" id="A0A1I0PKU6"/>
<dbReference type="EMBL" id="FOIW01000002">
    <property type="protein sequence ID" value="SEW15047.1"/>
    <property type="molecule type" value="Genomic_DNA"/>
</dbReference>